<evidence type="ECO:0000313" key="3">
    <source>
        <dbReference type="Proteomes" id="UP001152747"/>
    </source>
</evidence>
<evidence type="ECO:0000259" key="1">
    <source>
        <dbReference type="SMART" id="SM00228"/>
    </source>
</evidence>
<feature type="domain" description="PDZ" evidence="1">
    <location>
        <begin position="41"/>
        <end position="111"/>
    </location>
</feature>
<organism evidence="2 3">
    <name type="scientific">Caenorhabditis angaria</name>
    <dbReference type="NCBI Taxonomy" id="860376"/>
    <lineage>
        <taxon>Eukaryota</taxon>
        <taxon>Metazoa</taxon>
        <taxon>Ecdysozoa</taxon>
        <taxon>Nematoda</taxon>
        <taxon>Chromadorea</taxon>
        <taxon>Rhabditida</taxon>
        <taxon>Rhabditina</taxon>
        <taxon>Rhabditomorpha</taxon>
        <taxon>Rhabditoidea</taxon>
        <taxon>Rhabditidae</taxon>
        <taxon>Peloderinae</taxon>
        <taxon>Caenorhabditis</taxon>
    </lineage>
</organism>
<dbReference type="SMART" id="SM00228">
    <property type="entry name" value="PDZ"/>
    <property type="match status" value="1"/>
</dbReference>
<proteinExistence type="predicted"/>
<dbReference type="OrthoDB" id="6022711at2759"/>
<dbReference type="InterPro" id="IPR040264">
    <property type="entry name" value="T15H9.4-like"/>
</dbReference>
<protein>
    <recommendedName>
        <fullName evidence="1">PDZ domain-containing protein</fullName>
    </recommendedName>
</protein>
<dbReference type="PANTHER" id="PTHR31327:SF7">
    <property type="entry name" value="PDZ DOMAIN-CONTAINING PROTEIN"/>
    <property type="match status" value="1"/>
</dbReference>
<reference evidence="2" key="1">
    <citation type="submission" date="2022-11" db="EMBL/GenBank/DDBJ databases">
        <authorList>
            <person name="Kikuchi T."/>
        </authorList>
    </citation>
    <scope>NUCLEOTIDE SEQUENCE</scope>
    <source>
        <strain evidence="2">PS1010</strain>
    </source>
</reference>
<dbReference type="EMBL" id="CANHGI010000004">
    <property type="protein sequence ID" value="CAI5447307.1"/>
    <property type="molecule type" value="Genomic_DNA"/>
</dbReference>
<dbReference type="AlphaFoldDB" id="A0A9P1N1A6"/>
<dbReference type="InterPro" id="IPR036034">
    <property type="entry name" value="PDZ_sf"/>
</dbReference>
<dbReference type="Proteomes" id="UP001152747">
    <property type="component" value="Unassembled WGS sequence"/>
</dbReference>
<accession>A0A9P1N1A6</accession>
<dbReference type="SUPFAM" id="SSF50156">
    <property type="entry name" value="PDZ domain-like"/>
    <property type="match status" value="1"/>
</dbReference>
<sequence>MASDKKRPELSPIPEGRAKNLQRYEGFSYGMATMKWIPNGPKLGMGIKDFRETVIVSRCNAGSLSERCLAEGDLLIDVDGTPVNDRSVAKDLLVKNIQENGKVTFVVERPDSNLAKRWVDYMLTRYPFIKIK</sequence>
<keyword evidence="3" id="KW-1185">Reference proteome</keyword>
<name>A0A9P1N1A6_9PELO</name>
<dbReference type="Gene3D" id="2.30.42.10">
    <property type="match status" value="1"/>
</dbReference>
<gene>
    <name evidence="2" type="ORF">CAMP_LOCUS9944</name>
</gene>
<evidence type="ECO:0000313" key="2">
    <source>
        <dbReference type="EMBL" id="CAI5447307.1"/>
    </source>
</evidence>
<dbReference type="PANTHER" id="PTHR31327">
    <property type="entry name" value="SPERM MEIOSIS PDZ DOMAIN CONTAINING PROTEINS-RELATED"/>
    <property type="match status" value="1"/>
</dbReference>
<dbReference type="InterPro" id="IPR001478">
    <property type="entry name" value="PDZ"/>
</dbReference>
<comment type="caution">
    <text evidence="2">The sequence shown here is derived from an EMBL/GenBank/DDBJ whole genome shotgun (WGS) entry which is preliminary data.</text>
</comment>